<dbReference type="EMBL" id="JAIWYP010000006">
    <property type="protein sequence ID" value="KAH3804329.1"/>
    <property type="molecule type" value="Genomic_DNA"/>
</dbReference>
<reference evidence="6" key="2">
    <citation type="submission" date="2020-11" db="EMBL/GenBank/DDBJ databases">
        <authorList>
            <person name="McCartney M.A."/>
            <person name="Auch B."/>
            <person name="Kono T."/>
            <person name="Mallez S."/>
            <person name="Becker A."/>
            <person name="Gohl D.M."/>
            <person name="Silverstein K.A.T."/>
            <person name="Koren S."/>
            <person name="Bechman K.B."/>
            <person name="Herman A."/>
            <person name="Abrahante J.E."/>
            <person name="Garbe J."/>
        </authorList>
    </citation>
    <scope>NUCLEOTIDE SEQUENCE</scope>
    <source>
        <strain evidence="6">Duluth1</strain>
        <tissue evidence="6">Whole animal</tissue>
    </source>
</reference>
<dbReference type="EMBL" id="JAIWYP010000006">
    <property type="protein sequence ID" value="KAH3804327.1"/>
    <property type="molecule type" value="Genomic_DNA"/>
</dbReference>
<dbReference type="EMBL" id="JAIWYP010000006">
    <property type="protein sequence ID" value="KAH3804334.1"/>
    <property type="molecule type" value="Genomic_DNA"/>
</dbReference>
<dbReference type="EMBL" id="JAIWYP010000006">
    <property type="protein sequence ID" value="KAH3804328.1"/>
    <property type="molecule type" value="Genomic_DNA"/>
</dbReference>
<dbReference type="EMBL" id="JAIWYP010000006">
    <property type="protein sequence ID" value="KAH3804331.1"/>
    <property type="molecule type" value="Genomic_DNA"/>
</dbReference>
<gene>
    <name evidence="2" type="ORF">DPMN_132611</name>
    <name evidence="3" type="ORF">DPMN_132612</name>
    <name evidence="4" type="ORF">DPMN_132613</name>
    <name evidence="5" type="ORF">DPMN_132614</name>
    <name evidence="6" type="ORF">DPMN_132615</name>
    <name evidence="7" type="ORF">DPMN_132616</name>
    <name evidence="8" type="ORF">DPMN_132617</name>
    <name evidence="9" type="ORF">DPMN_132618</name>
    <name evidence="10" type="ORF">DPMN_132619</name>
    <name evidence="11" type="ORF">DPMN_132620</name>
</gene>
<organism evidence="6 12">
    <name type="scientific">Dreissena polymorpha</name>
    <name type="common">Zebra mussel</name>
    <name type="synonym">Mytilus polymorpha</name>
    <dbReference type="NCBI Taxonomy" id="45954"/>
    <lineage>
        <taxon>Eukaryota</taxon>
        <taxon>Metazoa</taxon>
        <taxon>Spiralia</taxon>
        <taxon>Lophotrochozoa</taxon>
        <taxon>Mollusca</taxon>
        <taxon>Bivalvia</taxon>
        <taxon>Autobranchia</taxon>
        <taxon>Heteroconchia</taxon>
        <taxon>Euheterodonta</taxon>
        <taxon>Imparidentia</taxon>
        <taxon>Neoheterodontei</taxon>
        <taxon>Myida</taxon>
        <taxon>Dreissenoidea</taxon>
        <taxon>Dreissenidae</taxon>
        <taxon>Dreissena</taxon>
    </lineage>
</organism>
<dbReference type="EMBL" id="JAIWYP010000006">
    <property type="protein sequence ID" value="KAH3804336.1"/>
    <property type="molecule type" value="Genomic_DNA"/>
</dbReference>
<evidence type="ECO:0000313" key="10">
    <source>
        <dbReference type="EMBL" id="KAH3804335.1"/>
    </source>
</evidence>
<evidence type="ECO:0000313" key="11">
    <source>
        <dbReference type="EMBL" id="KAH3804336.1"/>
    </source>
</evidence>
<keyword evidence="12" id="KW-1185">Reference proteome</keyword>
<protein>
    <submittedName>
        <fullName evidence="6">Uncharacterized protein</fullName>
    </submittedName>
</protein>
<evidence type="ECO:0000313" key="8">
    <source>
        <dbReference type="EMBL" id="KAH3804333.1"/>
    </source>
</evidence>
<dbReference type="Proteomes" id="UP000828390">
    <property type="component" value="Unassembled WGS sequence"/>
</dbReference>
<feature type="compositionally biased region" description="Polar residues" evidence="1">
    <location>
        <begin position="24"/>
        <end position="36"/>
    </location>
</feature>
<dbReference type="EMBL" id="JAIWYP010000006">
    <property type="protein sequence ID" value="KAH3804332.1"/>
    <property type="molecule type" value="Genomic_DNA"/>
</dbReference>
<evidence type="ECO:0000313" key="2">
    <source>
        <dbReference type="EMBL" id="KAH3804327.1"/>
    </source>
</evidence>
<evidence type="ECO:0000313" key="3">
    <source>
        <dbReference type="EMBL" id="KAH3804328.1"/>
    </source>
</evidence>
<feature type="region of interest" description="Disordered" evidence="1">
    <location>
        <begin position="19"/>
        <end position="71"/>
    </location>
</feature>
<evidence type="ECO:0000313" key="7">
    <source>
        <dbReference type="EMBL" id="KAH3804332.1"/>
    </source>
</evidence>
<dbReference type="EMBL" id="JAIWYP010000006">
    <property type="protein sequence ID" value="KAH3804330.1"/>
    <property type="molecule type" value="Genomic_DNA"/>
</dbReference>
<dbReference type="AlphaFoldDB" id="A0A9D4FU62"/>
<proteinExistence type="predicted"/>
<dbReference type="EMBL" id="JAIWYP010000006">
    <property type="protein sequence ID" value="KAH3804335.1"/>
    <property type="molecule type" value="Genomic_DNA"/>
</dbReference>
<accession>A0A9D4FU62</accession>
<evidence type="ECO:0000313" key="9">
    <source>
        <dbReference type="EMBL" id="KAH3804334.1"/>
    </source>
</evidence>
<dbReference type="EMBL" id="JAIWYP010000006">
    <property type="protein sequence ID" value="KAH3804333.1"/>
    <property type="molecule type" value="Genomic_DNA"/>
</dbReference>
<evidence type="ECO:0000313" key="6">
    <source>
        <dbReference type="EMBL" id="KAH3804331.1"/>
    </source>
</evidence>
<evidence type="ECO:0000313" key="4">
    <source>
        <dbReference type="EMBL" id="KAH3804329.1"/>
    </source>
</evidence>
<reference evidence="6" key="1">
    <citation type="journal article" date="2019" name="bioRxiv">
        <title>The Genome of the Zebra Mussel, Dreissena polymorpha: A Resource for Invasive Species Research.</title>
        <authorList>
            <person name="McCartney M.A."/>
            <person name="Auch B."/>
            <person name="Kono T."/>
            <person name="Mallez S."/>
            <person name="Zhang Y."/>
            <person name="Obille A."/>
            <person name="Becker A."/>
            <person name="Abrahante J.E."/>
            <person name="Garbe J."/>
            <person name="Badalamenti J.P."/>
            <person name="Herman A."/>
            <person name="Mangelson H."/>
            <person name="Liachko I."/>
            <person name="Sullivan S."/>
            <person name="Sone E.D."/>
            <person name="Koren S."/>
            <person name="Silverstein K.A.T."/>
            <person name="Beckman K.B."/>
            <person name="Gohl D.M."/>
        </authorList>
    </citation>
    <scope>NUCLEOTIDE SEQUENCE</scope>
    <source>
        <strain evidence="6">Duluth1</strain>
        <tissue evidence="6">Whole animal</tissue>
    </source>
</reference>
<evidence type="ECO:0000313" key="12">
    <source>
        <dbReference type="Proteomes" id="UP000828390"/>
    </source>
</evidence>
<evidence type="ECO:0000313" key="5">
    <source>
        <dbReference type="EMBL" id="KAH3804330.1"/>
    </source>
</evidence>
<comment type="caution">
    <text evidence="6">The sequence shown here is derived from an EMBL/GenBank/DDBJ whole genome shotgun (WGS) entry which is preliminary data.</text>
</comment>
<name>A0A9D4FU62_DREPO</name>
<evidence type="ECO:0000256" key="1">
    <source>
        <dbReference type="SAM" id="MobiDB-lite"/>
    </source>
</evidence>
<sequence>MSGACSALVTGWPGIAVPPGSAHLTKTNNKPLNVSGSAPMPSVYSKPTSVESDRNSGLLRTRGNPLADDSR</sequence>